<dbReference type="GO" id="GO:0006629">
    <property type="term" value="P:lipid metabolic process"/>
    <property type="evidence" value="ECO:0007669"/>
    <property type="project" value="InterPro"/>
</dbReference>
<dbReference type="SUPFAM" id="SSF53474">
    <property type="entry name" value="alpha/beta-Hydrolases"/>
    <property type="match status" value="1"/>
</dbReference>
<evidence type="ECO:0000313" key="3">
    <source>
        <dbReference type="Proteomes" id="UP000218209"/>
    </source>
</evidence>
<evidence type="ECO:0000313" key="2">
    <source>
        <dbReference type="EMBL" id="OSX81187.1"/>
    </source>
</evidence>
<evidence type="ECO:0000259" key="1">
    <source>
        <dbReference type="Pfam" id="PF01764"/>
    </source>
</evidence>
<dbReference type="PANTHER" id="PTHR45856">
    <property type="entry name" value="ALPHA/BETA-HYDROLASES SUPERFAMILY PROTEIN"/>
    <property type="match status" value="1"/>
</dbReference>
<dbReference type="Gene3D" id="3.40.50.1820">
    <property type="entry name" value="alpha/beta hydrolase"/>
    <property type="match status" value="1"/>
</dbReference>
<organism evidence="2 3">
    <name type="scientific">Porphyra umbilicalis</name>
    <name type="common">Purple laver</name>
    <name type="synonym">Red alga</name>
    <dbReference type="NCBI Taxonomy" id="2786"/>
    <lineage>
        <taxon>Eukaryota</taxon>
        <taxon>Rhodophyta</taxon>
        <taxon>Bangiophyceae</taxon>
        <taxon>Bangiales</taxon>
        <taxon>Bangiaceae</taxon>
        <taxon>Porphyra</taxon>
    </lineage>
</organism>
<name>A0A1X6PK07_PORUM</name>
<feature type="non-terminal residue" evidence="2">
    <location>
        <position position="1"/>
    </location>
</feature>
<dbReference type="AlphaFoldDB" id="A0A1X6PK07"/>
<gene>
    <name evidence="2" type="ORF">BU14_0025s0068</name>
</gene>
<proteinExistence type="predicted"/>
<keyword evidence="3" id="KW-1185">Reference proteome</keyword>
<dbReference type="OrthoDB" id="6064at2759"/>
<dbReference type="InterPro" id="IPR029058">
    <property type="entry name" value="AB_hydrolase_fold"/>
</dbReference>
<reference evidence="2 3" key="1">
    <citation type="submission" date="2017-03" db="EMBL/GenBank/DDBJ databases">
        <title>WGS assembly of Porphyra umbilicalis.</title>
        <authorList>
            <person name="Brawley S.H."/>
            <person name="Blouin N.A."/>
            <person name="Ficko-Blean E."/>
            <person name="Wheeler G.L."/>
            <person name="Lohr M."/>
            <person name="Goodson H.V."/>
            <person name="Jenkins J.W."/>
            <person name="Blaby-Haas C.E."/>
            <person name="Helliwell K.E."/>
            <person name="Chan C."/>
            <person name="Marriage T."/>
            <person name="Bhattacharya D."/>
            <person name="Klein A.S."/>
            <person name="Badis Y."/>
            <person name="Brodie J."/>
            <person name="Cao Y."/>
            <person name="Collen J."/>
            <person name="Dittami S.M."/>
            <person name="Gachon C.M."/>
            <person name="Green B.R."/>
            <person name="Karpowicz S."/>
            <person name="Kim J.W."/>
            <person name="Kudahl U."/>
            <person name="Lin S."/>
            <person name="Michel G."/>
            <person name="Mittag M."/>
            <person name="Olson B.J."/>
            <person name="Pangilinan J."/>
            <person name="Peng Y."/>
            <person name="Qiu H."/>
            <person name="Shu S."/>
            <person name="Singer J.T."/>
            <person name="Smith A.G."/>
            <person name="Sprecher B.N."/>
            <person name="Wagner V."/>
            <person name="Wang W."/>
            <person name="Wang Z.-Y."/>
            <person name="Yan J."/>
            <person name="Yarish C."/>
            <person name="Zoeuner-Riek S."/>
            <person name="Zhuang Y."/>
            <person name="Zou Y."/>
            <person name="Lindquist E.A."/>
            <person name="Grimwood J."/>
            <person name="Barry K."/>
            <person name="Rokhsar D.S."/>
            <person name="Schmutz J."/>
            <person name="Stiller J.W."/>
            <person name="Grossman A.R."/>
            <person name="Prochnik S.E."/>
        </authorList>
    </citation>
    <scope>NUCLEOTIDE SEQUENCE [LARGE SCALE GENOMIC DNA]</scope>
    <source>
        <strain evidence="2">4086291</strain>
    </source>
</reference>
<dbReference type="InterPro" id="IPR051218">
    <property type="entry name" value="Sec_MonoDiacylglyc_Lipase"/>
</dbReference>
<dbReference type="Proteomes" id="UP000218209">
    <property type="component" value="Unassembled WGS sequence"/>
</dbReference>
<dbReference type="PANTHER" id="PTHR45856:SF25">
    <property type="entry name" value="FUNGAL LIPASE-LIKE DOMAIN-CONTAINING PROTEIN"/>
    <property type="match status" value="1"/>
</dbReference>
<dbReference type="EMBL" id="KV918765">
    <property type="protein sequence ID" value="OSX81187.1"/>
    <property type="molecule type" value="Genomic_DNA"/>
</dbReference>
<protein>
    <recommendedName>
        <fullName evidence="1">Fungal lipase-type domain-containing protein</fullName>
    </recommendedName>
</protein>
<dbReference type="Pfam" id="PF01764">
    <property type="entry name" value="Lipase_3"/>
    <property type="match status" value="1"/>
</dbReference>
<feature type="domain" description="Fungal lipase-type" evidence="1">
    <location>
        <begin position="1"/>
        <end position="66"/>
    </location>
</feature>
<dbReference type="InterPro" id="IPR002921">
    <property type="entry name" value="Fungal_lipase-type"/>
</dbReference>
<accession>A0A1X6PK07</accession>
<sequence length="91" mass="9344">HSLGGALATLAAADVAARYPTCRSVLLSFGQPKVGNAAFAEAANALLPAAYRIVNDVDLVARSPPGRFRHVGRAVLVNEAGTLWVEGAFAG</sequence>